<name>G2ZWT6_9RALS</name>
<organism evidence="1">
    <name type="scientific">blood disease bacterium R229</name>
    <dbReference type="NCBI Taxonomy" id="741978"/>
    <lineage>
        <taxon>Bacteria</taxon>
        <taxon>Pseudomonadati</taxon>
        <taxon>Pseudomonadota</taxon>
        <taxon>Betaproteobacteria</taxon>
        <taxon>Burkholderiales</taxon>
        <taxon>Burkholderiaceae</taxon>
        <taxon>Ralstonia</taxon>
        <taxon>Ralstonia solanacearum species complex</taxon>
    </lineage>
</organism>
<evidence type="ECO:0000313" key="1">
    <source>
        <dbReference type="EMBL" id="CCA83445.1"/>
    </source>
</evidence>
<sequence length="87" mass="8888">MRVAQLKSCFMVARLGSITLAAKCRMPGGGAFSVTRADARTTVALTHSGIGMSVGPALAHRHVDALVEGGALARWMPAASVPVTTAV</sequence>
<reference evidence="1" key="1">
    <citation type="journal article" date="2011" name="PLoS ONE">
        <title>Ralstonia syzygii, the Blood Disease Bacterium and some Asian R. solanacearum strains form a single genomic species despite divergent lifestyles.</title>
        <authorList>
            <person name="Remenant B."/>
            <person name="de Cambiaire J.C."/>
            <person name="Cellier G."/>
            <person name="Jacobs J.M."/>
            <person name="Mangenot S."/>
            <person name="Barbe V."/>
            <person name="Lajus A."/>
            <person name="Vallenet D."/>
            <person name="Medigue C."/>
            <person name="Fegan M."/>
            <person name="Allen C."/>
            <person name="Prior P."/>
        </authorList>
    </citation>
    <scope>NUCLEOTIDE SEQUENCE</scope>
    <source>
        <strain evidence="1">R229</strain>
    </source>
</reference>
<dbReference type="AlphaFoldDB" id="G2ZWT6"/>
<dbReference type="EMBL" id="FR854082">
    <property type="protein sequence ID" value="CCA83445.1"/>
    <property type="molecule type" value="Genomic_DNA"/>
</dbReference>
<proteinExistence type="predicted"/>
<reference evidence="1" key="2">
    <citation type="submission" date="2011-04" db="EMBL/GenBank/DDBJ databases">
        <authorList>
            <person name="Genoscope - CEA"/>
        </authorList>
    </citation>
    <scope>NUCLEOTIDE SEQUENCE</scope>
    <source>
        <strain evidence="1">R229</strain>
    </source>
</reference>
<gene>
    <name evidence="1" type="ORF">BDB_mp60612</name>
</gene>
<accession>G2ZWT6</accession>
<protein>
    <submittedName>
        <fullName evidence="1">Hypothethical protein</fullName>
    </submittedName>
</protein>